<evidence type="ECO:0000313" key="2">
    <source>
        <dbReference type="Proteomes" id="UP000734854"/>
    </source>
</evidence>
<dbReference type="EMBL" id="JACMSC010000018">
    <property type="protein sequence ID" value="KAG6474885.1"/>
    <property type="molecule type" value="Genomic_DNA"/>
</dbReference>
<dbReference type="Proteomes" id="UP000734854">
    <property type="component" value="Unassembled WGS sequence"/>
</dbReference>
<protein>
    <submittedName>
        <fullName evidence="1">Uncharacterized protein</fullName>
    </submittedName>
</protein>
<dbReference type="AlphaFoldDB" id="A0A8J5C8K1"/>
<reference evidence="1 2" key="1">
    <citation type="submission" date="2020-08" db="EMBL/GenBank/DDBJ databases">
        <title>Plant Genome Project.</title>
        <authorList>
            <person name="Zhang R.-G."/>
        </authorList>
    </citation>
    <scope>NUCLEOTIDE SEQUENCE [LARGE SCALE GENOMIC DNA]</scope>
    <source>
        <tissue evidence="1">Rhizome</tissue>
    </source>
</reference>
<gene>
    <name evidence="1" type="ORF">ZIOFF_064101</name>
</gene>
<evidence type="ECO:0000313" key="1">
    <source>
        <dbReference type="EMBL" id="KAG6474885.1"/>
    </source>
</evidence>
<keyword evidence="2" id="KW-1185">Reference proteome</keyword>
<proteinExistence type="predicted"/>
<name>A0A8J5C8K1_ZINOF</name>
<organism evidence="1 2">
    <name type="scientific">Zingiber officinale</name>
    <name type="common">Ginger</name>
    <name type="synonym">Amomum zingiber</name>
    <dbReference type="NCBI Taxonomy" id="94328"/>
    <lineage>
        <taxon>Eukaryota</taxon>
        <taxon>Viridiplantae</taxon>
        <taxon>Streptophyta</taxon>
        <taxon>Embryophyta</taxon>
        <taxon>Tracheophyta</taxon>
        <taxon>Spermatophyta</taxon>
        <taxon>Magnoliopsida</taxon>
        <taxon>Liliopsida</taxon>
        <taxon>Zingiberales</taxon>
        <taxon>Zingiberaceae</taxon>
        <taxon>Zingiber</taxon>
    </lineage>
</organism>
<sequence length="84" mass="9557">MGMADSVELLSSIGAFEVFLATKRRGIWDPRRAFEGLSLKLFYGWKCSNTCALLLSWNMLYCSWSESLIGIFSDNQKQARLDLV</sequence>
<accession>A0A8J5C8K1</accession>
<comment type="caution">
    <text evidence="1">The sequence shown here is derived from an EMBL/GenBank/DDBJ whole genome shotgun (WGS) entry which is preliminary data.</text>
</comment>